<name>A0A5C7HK48_9ROSI</name>
<organism evidence="2 3">
    <name type="scientific">Acer yangbiense</name>
    <dbReference type="NCBI Taxonomy" id="1000413"/>
    <lineage>
        <taxon>Eukaryota</taxon>
        <taxon>Viridiplantae</taxon>
        <taxon>Streptophyta</taxon>
        <taxon>Embryophyta</taxon>
        <taxon>Tracheophyta</taxon>
        <taxon>Spermatophyta</taxon>
        <taxon>Magnoliopsida</taxon>
        <taxon>eudicotyledons</taxon>
        <taxon>Gunneridae</taxon>
        <taxon>Pentapetalae</taxon>
        <taxon>rosids</taxon>
        <taxon>malvids</taxon>
        <taxon>Sapindales</taxon>
        <taxon>Sapindaceae</taxon>
        <taxon>Hippocastanoideae</taxon>
        <taxon>Acereae</taxon>
        <taxon>Acer</taxon>
    </lineage>
</organism>
<dbReference type="PANTHER" id="PTHR13382:SF16">
    <property type="entry name" value="F-BOX PROTEIN SKIP28"/>
    <property type="match status" value="1"/>
</dbReference>
<feature type="domain" description="F-box" evidence="1">
    <location>
        <begin position="35"/>
        <end position="67"/>
    </location>
</feature>
<evidence type="ECO:0000313" key="2">
    <source>
        <dbReference type="EMBL" id="TXG57179.1"/>
    </source>
</evidence>
<dbReference type="SUPFAM" id="SSF81383">
    <property type="entry name" value="F-box domain"/>
    <property type="match status" value="1"/>
</dbReference>
<reference evidence="3" key="1">
    <citation type="journal article" date="2019" name="Gigascience">
        <title>De novo genome assembly of the endangered Acer yangbiense, a plant species with extremely small populations endemic to Yunnan Province, China.</title>
        <authorList>
            <person name="Yang J."/>
            <person name="Wariss H.M."/>
            <person name="Tao L."/>
            <person name="Zhang R."/>
            <person name="Yun Q."/>
            <person name="Hollingsworth P."/>
            <person name="Dao Z."/>
            <person name="Luo G."/>
            <person name="Guo H."/>
            <person name="Ma Y."/>
            <person name="Sun W."/>
        </authorList>
    </citation>
    <scope>NUCLEOTIDE SEQUENCE [LARGE SCALE GENOMIC DNA]</scope>
    <source>
        <strain evidence="3">cv. Malutang</strain>
    </source>
</reference>
<dbReference type="InterPro" id="IPR050648">
    <property type="entry name" value="F-box_LRR-repeat"/>
</dbReference>
<dbReference type="InterPro" id="IPR036047">
    <property type="entry name" value="F-box-like_dom_sf"/>
</dbReference>
<dbReference type="InterPro" id="IPR001810">
    <property type="entry name" value="F-box_dom"/>
</dbReference>
<dbReference type="PANTHER" id="PTHR13382">
    <property type="entry name" value="MITOCHONDRIAL ATP SYNTHASE COUPLING FACTOR B"/>
    <property type="match status" value="1"/>
</dbReference>
<dbReference type="AlphaFoldDB" id="A0A5C7HK48"/>
<dbReference type="EMBL" id="VAHF01000008">
    <property type="protein sequence ID" value="TXG57179.1"/>
    <property type="molecule type" value="Genomic_DNA"/>
</dbReference>
<dbReference type="Proteomes" id="UP000323000">
    <property type="component" value="Chromosome 8"/>
</dbReference>
<dbReference type="Gene3D" id="3.80.10.10">
    <property type="entry name" value="Ribonuclease Inhibitor"/>
    <property type="match status" value="1"/>
</dbReference>
<evidence type="ECO:0000313" key="3">
    <source>
        <dbReference type="Proteomes" id="UP000323000"/>
    </source>
</evidence>
<dbReference type="InterPro" id="IPR032675">
    <property type="entry name" value="LRR_dom_sf"/>
</dbReference>
<accession>A0A5C7HK48</accession>
<proteinExistence type="predicted"/>
<dbReference type="SUPFAM" id="SSF52047">
    <property type="entry name" value="RNI-like"/>
    <property type="match status" value="1"/>
</dbReference>
<sequence>MEIDSDTENDREHEAIEKSIQSMSINVSSSDSLHEALFLVLAYLPVYELVVMSEVCMALREAVSKDVLPWLNIIVQNPLSSRLSDDILIKITSKSNGRLTTLALIKCVNITDDALQRVIQNNPFIHKLYIPGCTGLTPEGITIALEILSQQNHTLNILHINGIYNITKHHFKTLQSHLKPALHDQKKPFLYHQYRNSPVNKEGDRNIDVEICPRCDEVRLVYDCSRATCYKQMRKVWFKTDCKGCLICIARCVECGGCVDSEEMEQAVCFDVLCTDCWLLLPKCNFCNRPYCNQHSNLQSSPPGDQGSSTSGFVCQICHAKFITNVVDNDDE</sequence>
<gene>
    <name evidence="2" type="ORF">EZV62_018492</name>
</gene>
<dbReference type="GO" id="GO:0005737">
    <property type="term" value="C:cytoplasm"/>
    <property type="evidence" value="ECO:0007669"/>
    <property type="project" value="TreeGrafter"/>
</dbReference>
<evidence type="ECO:0000259" key="1">
    <source>
        <dbReference type="Pfam" id="PF00646"/>
    </source>
</evidence>
<keyword evidence="3" id="KW-1185">Reference proteome</keyword>
<comment type="caution">
    <text evidence="2">The sequence shown here is derived from an EMBL/GenBank/DDBJ whole genome shotgun (WGS) entry which is preliminary data.</text>
</comment>
<dbReference type="OrthoDB" id="10044893at2759"/>
<dbReference type="Pfam" id="PF00646">
    <property type="entry name" value="F-box"/>
    <property type="match status" value="1"/>
</dbReference>
<protein>
    <recommendedName>
        <fullName evidence="1">F-box domain-containing protein</fullName>
    </recommendedName>
</protein>